<dbReference type="PRINTS" id="PR00081">
    <property type="entry name" value="GDHRDH"/>
</dbReference>
<dbReference type="PANTHER" id="PTHR44229">
    <property type="entry name" value="15-HYDROXYPROSTAGLANDIN DEHYDROGENASE [NAD(+)]"/>
    <property type="match status" value="1"/>
</dbReference>
<keyword evidence="2" id="KW-0560">Oxidoreductase</keyword>
<evidence type="ECO:0000256" key="1">
    <source>
        <dbReference type="ARBA" id="ARBA00006484"/>
    </source>
</evidence>
<evidence type="ECO:0000313" key="3">
    <source>
        <dbReference type="EMBL" id="KAL2788623.1"/>
    </source>
</evidence>
<evidence type="ECO:0000256" key="2">
    <source>
        <dbReference type="ARBA" id="ARBA00023002"/>
    </source>
</evidence>
<dbReference type="Pfam" id="PF00106">
    <property type="entry name" value="adh_short"/>
    <property type="match status" value="1"/>
</dbReference>
<organism evidence="3 4">
    <name type="scientific">Aspergillus keveii</name>
    <dbReference type="NCBI Taxonomy" id="714993"/>
    <lineage>
        <taxon>Eukaryota</taxon>
        <taxon>Fungi</taxon>
        <taxon>Dikarya</taxon>
        <taxon>Ascomycota</taxon>
        <taxon>Pezizomycotina</taxon>
        <taxon>Eurotiomycetes</taxon>
        <taxon>Eurotiomycetidae</taxon>
        <taxon>Eurotiales</taxon>
        <taxon>Aspergillaceae</taxon>
        <taxon>Aspergillus</taxon>
        <taxon>Aspergillus subgen. Nidulantes</taxon>
    </lineage>
</organism>
<dbReference type="InterPro" id="IPR002347">
    <property type="entry name" value="SDR_fam"/>
</dbReference>
<proteinExistence type="inferred from homology"/>
<keyword evidence="4" id="KW-1185">Reference proteome</keyword>
<dbReference type="PANTHER" id="PTHR44229:SF4">
    <property type="entry name" value="15-HYDROXYPROSTAGLANDIN DEHYDROGENASE [NAD(+)]"/>
    <property type="match status" value="1"/>
</dbReference>
<dbReference type="Gene3D" id="3.40.50.720">
    <property type="entry name" value="NAD(P)-binding Rossmann-like Domain"/>
    <property type="match status" value="1"/>
</dbReference>
<dbReference type="Proteomes" id="UP001610563">
    <property type="component" value="Unassembled WGS sequence"/>
</dbReference>
<sequence length="299" mass="32864">MSVLNLHGKKALITGGGSGINLAFAQALYNSGCSVLIADISLHRTAIEWLRSIEKTDRSTRVLFHKTDVTKWNQLEELFDEFERQFNGDTPDIVVPGAGLYEPSTNTFWGDQDSIDGSRYKIFDVNILHPIKMTRIAVRRMRRAGKTAGVILHLSSITAQKPSVTNPLYSVSKQAVSQFVRCMEPLERLSAIRVVAVAPGVVDTPLFRDSSSAREHIDLEKDFVLTPEEVVKAMMALVTGTKYPSGTVLEVADIGGWREVKLLNDGGPQGRAASSRAKAAEAIRIVEEALDKDSRASRL</sequence>
<name>A0ABR4G0B8_9EURO</name>
<comment type="caution">
    <text evidence="3">The sequence shown here is derived from an EMBL/GenBank/DDBJ whole genome shotgun (WGS) entry which is preliminary data.</text>
</comment>
<accession>A0ABR4G0B8</accession>
<gene>
    <name evidence="3" type="ORF">BJX66DRAFT_352575</name>
</gene>
<reference evidence="3 4" key="1">
    <citation type="submission" date="2024-07" db="EMBL/GenBank/DDBJ databases">
        <title>Section-level genome sequencing and comparative genomics of Aspergillus sections Usti and Cavernicolus.</title>
        <authorList>
            <consortium name="Lawrence Berkeley National Laboratory"/>
            <person name="Nybo J.L."/>
            <person name="Vesth T.C."/>
            <person name="Theobald S."/>
            <person name="Frisvad J.C."/>
            <person name="Larsen T.O."/>
            <person name="Kjaerboelling I."/>
            <person name="Rothschild-Mancinelli K."/>
            <person name="Lyhne E.K."/>
            <person name="Kogle M.E."/>
            <person name="Barry K."/>
            <person name="Clum A."/>
            <person name="Na H."/>
            <person name="Ledsgaard L."/>
            <person name="Lin J."/>
            <person name="Lipzen A."/>
            <person name="Kuo A."/>
            <person name="Riley R."/>
            <person name="Mondo S."/>
            <person name="Labutti K."/>
            <person name="Haridas S."/>
            <person name="Pangalinan J."/>
            <person name="Salamov A.A."/>
            <person name="Simmons B.A."/>
            <person name="Magnuson J.K."/>
            <person name="Chen J."/>
            <person name="Drula E."/>
            <person name="Henrissat B."/>
            <person name="Wiebenga A."/>
            <person name="Lubbers R.J."/>
            <person name="Gomes A.C."/>
            <person name="Makela M.R."/>
            <person name="Stajich J."/>
            <person name="Grigoriev I.V."/>
            <person name="Mortensen U.H."/>
            <person name="De Vries R.P."/>
            <person name="Baker S.E."/>
            <person name="Andersen M.R."/>
        </authorList>
    </citation>
    <scope>NUCLEOTIDE SEQUENCE [LARGE SCALE GENOMIC DNA]</scope>
    <source>
        <strain evidence="3 4">CBS 209.92</strain>
    </source>
</reference>
<protein>
    <submittedName>
        <fullName evidence="3">NAD(P)-binding protein</fullName>
    </submittedName>
</protein>
<dbReference type="InterPro" id="IPR036291">
    <property type="entry name" value="NAD(P)-bd_dom_sf"/>
</dbReference>
<comment type="similarity">
    <text evidence="1">Belongs to the short-chain dehydrogenases/reductases (SDR) family.</text>
</comment>
<evidence type="ECO:0000313" key="4">
    <source>
        <dbReference type="Proteomes" id="UP001610563"/>
    </source>
</evidence>
<dbReference type="SUPFAM" id="SSF51735">
    <property type="entry name" value="NAD(P)-binding Rossmann-fold domains"/>
    <property type="match status" value="1"/>
</dbReference>
<dbReference type="EMBL" id="JBFTWV010000076">
    <property type="protein sequence ID" value="KAL2788623.1"/>
    <property type="molecule type" value="Genomic_DNA"/>
</dbReference>